<protein>
    <submittedName>
        <fullName evidence="1">Uncharacterized protein</fullName>
    </submittedName>
</protein>
<dbReference type="AlphaFoldDB" id="A0A811TJJ8"/>
<proteinExistence type="predicted"/>
<dbReference type="Proteomes" id="UP000612009">
    <property type="component" value="Unassembled WGS sequence"/>
</dbReference>
<comment type="caution">
    <text evidence="1">The sequence shown here is derived from an EMBL/GenBank/DDBJ whole genome shotgun (WGS) entry which is preliminary data.</text>
</comment>
<accession>A0A811TJJ8</accession>
<gene>
    <name evidence="1" type="ORF">LAKADJCE_00876</name>
</gene>
<reference evidence="1" key="1">
    <citation type="submission" date="2020-10" db="EMBL/GenBank/DDBJ databases">
        <authorList>
            <person name="Hahn C.J."/>
            <person name="Laso-Perez R."/>
            <person name="Vulcano F."/>
            <person name="Vaziourakis K.-M."/>
            <person name="Stokke R."/>
            <person name="Steen I.H."/>
            <person name="Teske A."/>
            <person name="Boetius A."/>
            <person name="Liebeke M."/>
            <person name="Amann R."/>
            <person name="Knittel K."/>
        </authorList>
    </citation>
    <scope>NUCLEOTIDE SEQUENCE</scope>
    <source>
        <strain evidence="1">Gfbio:e3339647-f889-4370-9287-4fb5cb688e4c:AG392J18_GoMArc1</strain>
    </source>
</reference>
<evidence type="ECO:0000313" key="2">
    <source>
        <dbReference type="Proteomes" id="UP000612009"/>
    </source>
</evidence>
<evidence type="ECO:0000313" key="1">
    <source>
        <dbReference type="EMBL" id="CAD6494637.1"/>
    </source>
</evidence>
<sequence length="31" mass="3639">MPTPNNFTTPFVRAIVFVKYDIIKTYVNSDF</sequence>
<organism evidence="1 2">
    <name type="scientific">Candidatus Argoarchaeum ethanivorans</name>
    <dbReference type="NCBI Taxonomy" id="2608793"/>
    <lineage>
        <taxon>Archaea</taxon>
        <taxon>Methanobacteriati</taxon>
        <taxon>Methanobacteriota</taxon>
        <taxon>Stenosarchaea group</taxon>
        <taxon>Methanomicrobia</taxon>
        <taxon>Methanosarcinales</taxon>
        <taxon>Methanosarcinales incertae sedis</taxon>
        <taxon>GOM Arc I cluster</taxon>
        <taxon>Candidatus Argoarchaeum</taxon>
    </lineage>
</organism>
<name>A0A811TJJ8_9EURY</name>
<dbReference type="EMBL" id="CAJHIR010000068">
    <property type="protein sequence ID" value="CAD6494637.1"/>
    <property type="molecule type" value="Genomic_DNA"/>
</dbReference>